<proteinExistence type="predicted"/>
<keyword evidence="1" id="KW-0507">mRNA processing</keyword>
<feature type="region of interest" description="Disordered" evidence="2">
    <location>
        <begin position="209"/>
        <end position="301"/>
    </location>
</feature>
<reference evidence="3" key="2">
    <citation type="submission" date="2016-05" db="EMBL/GenBank/DDBJ databases">
        <title>Comparative analysis highlights variable genome content of wheat rusts and divergence of the mating loci.</title>
        <authorList>
            <person name="Cuomo C.A."/>
            <person name="Bakkeren G."/>
            <person name="Szabo L."/>
            <person name="Khalil H."/>
            <person name="Joly D."/>
            <person name="Goldberg J."/>
            <person name="Young S."/>
            <person name="Zeng Q."/>
            <person name="Fellers J."/>
        </authorList>
    </citation>
    <scope>NUCLEOTIDE SEQUENCE [LARGE SCALE GENOMIC DNA]</scope>
    <source>
        <strain evidence="3">1-1 BBBD Race 1</strain>
    </source>
</reference>
<evidence type="ECO:0000256" key="1">
    <source>
        <dbReference type="ARBA" id="ARBA00022664"/>
    </source>
</evidence>
<dbReference type="SUPFAM" id="SSF57756">
    <property type="entry name" value="Retrovirus zinc finger-like domains"/>
    <property type="match status" value="1"/>
</dbReference>
<reference evidence="3" key="1">
    <citation type="submission" date="2009-11" db="EMBL/GenBank/DDBJ databases">
        <authorList>
            <consortium name="The Broad Institute Genome Sequencing Platform"/>
            <person name="Ward D."/>
            <person name="Feldgarden M."/>
            <person name="Earl A."/>
            <person name="Young S.K."/>
            <person name="Zeng Q."/>
            <person name="Koehrsen M."/>
            <person name="Alvarado L."/>
            <person name="Berlin A."/>
            <person name="Bochicchio J."/>
            <person name="Borenstein D."/>
            <person name="Chapman S.B."/>
            <person name="Chen Z."/>
            <person name="Engels R."/>
            <person name="Freedman E."/>
            <person name="Gellesch M."/>
            <person name="Goldberg J."/>
            <person name="Griggs A."/>
            <person name="Gujja S."/>
            <person name="Heilman E."/>
            <person name="Heiman D."/>
            <person name="Hepburn T."/>
            <person name="Howarth C."/>
            <person name="Jen D."/>
            <person name="Larson L."/>
            <person name="Lewis B."/>
            <person name="Mehta T."/>
            <person name="Park D."/>
            <person name="Pearson M."/>
            <person name="Roberts A."/>
            <person name="Saif S."/>
            <person name="Shea T."/>
            <person name="Shenoy N."/>
            <person name="Sisk P."/>
            <person name="Stolte C."/>
            <person name="Sykes S."/>
            <person name="Thomson T."/>
            <person name="Walk T."/>
            <person name="White J."/>
            <person name="Yandava C."/>
            <person name="Izard J."/>
            <person name="Baranova O.V."/>
            <person name="Blanton J.M."/>
            <person name="Tanner A.C."/>
            <person name="Dewhirst F.E."/>
            <person name="Haas B."/>
            <person name="Nusbaum C."/>
            <person name="Birren B."/>
        </authorList>
    </citation>
    <scope>NUCLEOTIDE SEQUENCE [LARGE SCALE GENOMIC DNA]</scope>
    <source>
        <strain evidence="3">1-1 BBBD Race 1</strain>
    </source>
</reference>
<dbReference type="GO" id="GO:0003676">
    <property type="term" value="F:nucleic acid binding"/>
    <property type="evidence" value="ECO:0007669"/>
    <property type="project" value="InterPro"/>
</dbReference>
<name>A0A180GD44_PUCT1</name>
<dbReference type="EnsemblFungi" id="PTTG_06024-t43_1">
    <property type="protein sequence ID" value="PTTG_06024-t43_1-p1"/>
    <property type="gene ID" value="PTTG_06024"/>
</dbReference>
<protein>
    <recommendedName>
        <fullName evidence="6">CCHC-type domain-containing protein</fullName>
    </recommendedName>
</protein>
<evidence type="ECO:0000313" key="5">
    <source>
        <dbReference type="Proteomes" id="UP000005240"/>
    </source>
</evidence>
<dbReference type="GO" id="GO:0006397">
    <property type="term" value="P:mRNA processing"/>
    <property type="evidence" value="ECO:0007669"/>
    <property type="project" value="UniProtKB-KW"/>
</dbReference>
<dbReference type="EMBL" id="ADAS02000097">
    <property type="protein sequence ID" value="OAV90627.1"/>
    <property type="molecule type" value="Genomic_DNA"/>
</dbReference>
<sequence>MVTTLDHRFKLPTFKILKDAVDAVMKEQTALTFEELRTRQLVVGPLFQEVNSVMKKMGKDRHPKEAPTSLKPAPNMDKLLQILEAFEHKIDQKIYSIPSKALASTDRPPLVCYYCHRKNHWAGRCRELAKDKEAGLVEQPGTNFFLPNSALIPFDSSTPICHVVASFQPTSSAQEPRPPTPTHPTLSAATTKYKASCGSLQPWYPPAVSSQSFAGAHESDPAGRKHHKYSQPFKAPLVPSTQLKRQLRKMPSVATDLAQPQGEDEPELSDRIMNKPDPKPSPPKEQPPCSVTPPKATGQQPKVCFERRVSCNHPDAVNWLVKRIFDLPV</sequence>
<dbReference type="Proteomes" id="UP000005240">
    <property type="component" value="Unassembled WGS sequence"/>
</dbReference>
<feature type="non-terminal residue" evidence="3">
    <location>
        <position position="329"/>
    </location>
</feature>
<dbReference type="InterPro" id="IPR036875">
    <property type="entry name" value="Znf_CCHC_sf"/>
</dbReference>
<accession>A0A180GD44</accession>
<dbReference type="AlphaFoldDB" id="A0A180GD44"/>
<organism evidence="3">
    <name type="scientific">Puccinia triticina (isolate 1-1 / race 1 (BBBD))</name>
    <name type="common">Brown leaf rust fungus</name>
    <dbReference type="NCBI Taxonomy" id="630390"/>
    <lineage>
        <taxon>Eukaryota</taxon>
        <taxon>Fungi</taxon>
        <taxon>Dikarya</taxon>
        <taxon>Basidiomycota</taxon>
        <taxon>Pucciniomycotina</taxon>
        <taxon>Pucciniomycetes</taxon>
        <taxon>Pucciniales</taxon>
        <taxon>Pucciniaceae</taxon>
        <taxon>Puccinia</taxon>
    </lineage>
</organism>
<evidence type="ECO:0008006" key="6">
    <source>
        <dbReference type="Google" id="ProtNLM"/>
    </source>
</evidence>
<keyword evidence="5" id="KW-1185">Reference proteome</keyword>
<reference evidence="4 5" key="3">
    <citation type="journal article" date="2017" name="G3 (Bethesda)">
        <title>Comparative analysis highlights variable genome content of wheat rusts and divergence of the mating loci.</title>
        <authorList>
            <person name="Cuomo C.A."/>
            <person name="Bakkeren G."/>
            <person name="Khalil H.B."/>
            <person name="Panwar V."/>
            <person name="Joly D."/>
            <person name="Linning R."/>
            <person name="Sakthikumar S."/>
            <person name="Song X."/>
            <person name="Adiconis X."/>
            <person name="Fan L."/>
            <person name="Goldberg J.M."/>
            <person name="Levin J.Z."/>
            <person name="Young S."/>
            <person name="Zeng Q."/>
            <person name="Anikster Y."/>
            <person name="Bruce M."/>
            <person name="Wang M."/>
            <person name="Yin C."/>
            <person name="McCallum B."/>
            <person name="Szabo L.J."/>
            <person name="Hulbert S."/>
            <person name="Chen X."/>
            <person name="Fellers J.P."/>
        </authorList>
    </citation>
    <scope>NUCLEOTIDE SEQUENCE</scope>
    <source>
        <strain evidence="4">isolate 1-1 / race 1 (BBBD)</strain>
        <strain evidence="5">Isolate 1-1 / race 1 (BBBD)</strain>
    </source>
</reference>
<reference evidence="4" key="4">
    <citation type="submission" date="2025-05" db="UniProtKB">
        <authorList>
            <consortium name="EnsemblFungi"/>
        </authorList>
    </citation>
    <scope>IDENTIFICATION</scope>
    <source>
        <strain evidence="4">isolate 1-1 / race 1 (BBBD)</strain>
    </source>
</reference>
<gene>
    <name evidence="3" type="ORF">PTTG_06024</name>
</gene>
<evidence type="ECO:0000313" key="3">
    <source>
        <dbReference type="EMBL" id="OAV90627.1"/>
    </source>
</evidence>
<evidence type="ECO:0000313" key="4">
    <source>
        <dbReference type="EnsemblFungi" id="PTTG_06024-t43_1-p1"/>
    </source>
</evidence>
<evidence type="ECO:0000256" key="2">
    <source>
        <dbReference type="SAM" id="MobiDB-lite"/>
    </source>
</evidence>
<dbReference type="GO" id="GO:0008270">
    <property type="term" value="F:zinc ion binding"/>
    <property type="evidence" value="ECO:0007669"/>
    <property type="project" value="InterPro"/>
</dbReference>
<dbReference type="VEuPathDB" id="FungiDB:PTTG_06024"/>
<feature type="compositionally biased region" description="Basic and acidic residues" evidence="2">
    <location>
        <begin position="268"/>
        <end position="278"/>
    </location>
</feature>